<dbReference type="SMART" id="SM00471">
    <property type="entry name" value="HDc"/>
    <property type="match status" value="1"/>
</dbReference>
<dbReference type="PROSITE" id="PS51832">
    <property type="entry name" value="HD_GYP"/>
    <property type="match status" value="1"/>
</dbReference>
<dbReference type="Gene3D" id="1.10.3210.10">
    <property type="entry name" value="Hypothetical protein af1432"/>
    <property type="match status" value="1"/>
</dbReference>
<gene>
    <name evidence="2" type="ORF">DS742_02480</name>
</gene>
<name>A0A3E2NHT1_9FIRM</name>
<dbReference type="EMBL" id="QOHO01000009">
    <property type="protein sequence ID" value="RFZ80564.1"/>
    <property type="molecule type" value="Genomic_DNA"/>
</dbReference>
<dbReference type="RefSeq" id="WP_117415455.1">
    <property type="nucleotide sequence ID" value="NZ_QOHO01000009.1"/>
</dbReference>
<organism evidence="2 3">
    <name type="scientific">Lacrimispora amygdalina</name>
    <dbReference type="NCBI Taxonomy" id="253257"/>
    <lineage>
        <taxon>Bacteria</taxon>
        <taxon>Bacillati</taxon>
        <taxon>Bacillota</taxon>
        <taxon>Clostridia</taxon>
        <taxon>Lachnospirales</taxon>
        <taxon>Lachnospiraceae</taxon>
        <taxon>Lacrimispora</taxon>
    </lineage>
</organism>
<comment type="caution">
    <text evidence="2">The sequence shown here is derived from an EMBL/GenBank/DDBJ whole genome shotgun (WGS) entry which is preliminary data.</text>
</comment>
<dbReference type="CDD" id="cd00077">
    <property type="entry name" value="HDc"/>
    <property type="match status" value="1"/>
</dbReference>
<dbReference type="InterPro" id="IPR003607">
    <property type="entry name" value="HD/PDEase_dom"/>
</dbReference>
<dbReference type="AlphaFoldDB" id="A0A3E2NHT1"/>
<dbReference type="PANTHER" id="PTHR43155">
    <property type="entry name" value="CYCLIC DI-GMP PHOSPHODIESTERASE PA4108-RELATED"/>
    <property type="match status" value="1"/>
</dbReference>
<dbReference type="Proteomes" id="UP000260680">
    <property type="component" value="Unassembled WGS sequence"/>
</dbReference>
<evidence type="ECO:0000313" key="2">
    <source>
        <dbReference type="EMBL" id="RFZ80564.1"/>
    </source>
</evidence>
<proteinExistence type="predicted"/>
<evidence type="ECO:0000313" key="3">
    <source>
        <dbReference type="Proteomes" id="UP000260680"/>
    </source>
</evidence>
<dbReference type="InterPro" id="IPR037522">
    <property type="entry name" value="HD_GYP_dom"/>
</dbReference>
<evidence type="ECO:0000259" key="1">
    <source>
        <dbReference type="PROSITE" id="PS51832"/>
    </source>
</evidence>
<protein>
    <submittedName>
        <fullName evidence="2">HD domain-containing protein</fullName>
    </submittedName>
</protein>
<dbReference type="Pfam" id="PF13487">
    <property type="entry name" value="HD_5"/>
    <property type="match status" value="1"/>
</dbReference>
<accession>A0A3E2NHT1</accession>
<dbReference type="PANTHER" id="PTHR43155:SF2">
    <property type="entry name" value="CYCLIC DI-GMP PHOSPHODIESTERASE PA4108"/>
    <property type="match status" value="1"/>
</dbReference>
<sequence length="349" mass="39200">MRLVSVNSLKGNEVLGRPIYDESGRILLSKDVKLMPAYIERLINLGIHSIYIDDAISMDVEIDDNISEKTRQMSKHAVKKMVEKYVRDGTLNNDGIIKSVNSIIDEILDQKDVMFNVLEIRAKDDYLFSHSVNVCVLAVILGIHMGYNMQKLKEVAIGALLHDVGKIKLLKDQKESIEIINIEKLHPKVGFDLLGSNNSFSAVANVAVLMHHEHVDGSGYPLGLKGNEIHEVAKLITICNVFDNMVSGNKDMPIMHVYEVMEYLTAMSGYLFDKDIVSKFVEHIAAYPSGSGVILNTNEMCLVIRQNKDLPMRPVLKVIYDKNGNKVNEPYEIDLIKELTLLITGVYDL</sequence>
<reference evidence="2 3" key="1">
    <citation type="submission" date="2018-07" db="EMBL/GenBank/DDBJ databases">
        <title>New species, Clostridium PI-S10-A1B.</title>
        <authorList>
            <person name="Krishna G."/>
            <person name="Summeta K."/>
            <person name="Shikha S."/>
            <person name="Prabhu P.B."/>
            <person name="Suresh K."/>
        </authorList>
    </citation>
    <scope>NUCLEOTIDE SEQUENCE [LARGE SCALE GENOMIC DNA]</scope>
    <source>
        <strain evidence="2 3">PI-S10-A1B</strain>
    </source>
</reference>
<dbReference type="SUPFAM" id="SSF109604">
    <property type="entry name" value="HD-domain/PDEase-like"/>
    <property type="match status" value="1"/>
</dbReference>
<dbReference type="OrthoDB" id="9804747at2"/>
<feature type="domain" description="HD-GYP" evidence="1">
    <location>
        <begin position="105"/>
        <end position="296"/>
    </location>
</feature>